<gene>
    <name evidence="1" type="ORF">IZT61_02085</name>
</gene>
<dbReference type="AlphaFoldDB" id="A0A7S9PZ31"/>
<dbReference type="EMBL" id="CP064939">
    <property type="protein sequence ID" value="QPH40098.1"/>
    <property type="molecule type" value="Genomic_DNA"/>
</dbReference>
<proteinExistence type="predicted"/>
<name>A0A7S9PZ31_9SPHI</name>
<dbReference type="Pfam" id="PF11185">
    <property type="entry name" value="DUF2971"/>
    <property type="match status" value="1"/>
</dbReference>
<dbReference type="KEGG" id="pex:IZT61_02085"/>
<reference evidence="1 2" key="1">
    <citation type="submission" date="2020-11" db="EMBL/GenBank/DDBJ databases">
        <title>Pedobacter endophytica, an endophytic bacteria isolated form Carex pumila.</title>
        <authorList>
            <person name="Peng Y."/>
            <person name="Jiang L."/>
            <person name="Lee J."/>
        </authorList>
    </citation>
    <scope>NUCLEOTIDE SEQUENCE [LARGE SCALE GENOMIC DNA]</scope>
    <source>
        <strain evidence="1 2">JBR3-12</strain>
    </source>
</reference>
<accession>A0A7S9PZ31</accession>
<keyword evidence="2" id="KW-1185">Reference proteome</keyword>
<dbReference type="InterPro" id="IPR021352">
    <property type="entry name" value="DUF2971"/>
</dbReference>
<evidence type="ECO:0000313" key="1">
    <source>
        <dbReference type="EMBL" id="QPH40098.1"/>
    </source>
</evidence>
<organism evidence="1 2">
    <name type="scientific">Pedobacter endophyticus</name>
    <dbReference type="NCBI Taxonomy" id="2789740"/>
    <lineage>
        <taxon>Bacteria</taxon>
        <taxon>Pseudomonadati</taxon>
        <taxon>Bacteroidota</taxon>
        <taxon>Sphingobacteriia</taxon>
        <taxon>Sphingobacteriales</taxon>
        <taxon>Sphingobacteriaceae</taxon>
        <taxon>Pedobacter</taxon>
    </lineage>
</organism>
<dbReference type="RefSeq" id="WP_196099554.1">
    <property type="nucleotide sequence ID" value="NZ_CP064939.1"/>
</dbReference>
<protein>
    <submittedName>
        <fullName evidence="1">DUF2971 domain-containing protein</fullName>
    </submittedName>
</protein>
<evidence type="ECO:0000313" key="2">
    <source>
        <dbReference type="Proteomes" id="UP000594759"/>
    </source>
</evidence>
<dbReference type="Proteomes" id="UP000594759">
    <property type="component" value="Chromosome"/>
</dbReference>
<sequence>MNSNWVETYWNAMLKSDFETAMPIKEQHFPKSFFKYKGLNEWTIKSLKNKEIHLAEMGSLNDPFECMLQFDNDECLRMYYASKKFQDGFAAKFSDLTKHEINLLCTNEKPYEAYRRICISRNIITISAVEQLETMQKRFTEINENESKKLRITCFTQRNDSLLMWPHYAQEHKGICLEYDFRDVDHVRPLIQPVRYSDEVYKVGVLEELDTMALVCSSLVKSSDWSYEQEWRITTFKQGDFFPKQVSVPDPVAVYLGSRFDQNNKEEKEELFDFLRDRNIPYHGMFRHPNQYKLISGQSQEI</sequence>